<proteinExistence type="predicted"/>
<keyword evidence="3" id="KW-1185">Reference proteome</keyword>
<evidence type="ECO:0000313" key="2">
    <source>
        <dbReference type="EMBL" id="QTD47476.1"/>
    </source>
</evidence>
<accession>A0A975H5K3</accession>
<organism evidence="2 3">
    <name type="scientific">Ottowia testudinis</name>
    <dbReference type="NCBI Taxonomy" id="2816950"/>
    <lineage>
        <taxon>Bacteria</taxon>
        <taxon>Pseudomonadati</taxon>
        <taxon>Pseudomonadota</taxon>
        <taxon>Betaproteobacteria</taxon>
        <taxon>Burkholderiales</taxon>
        <taxon>Comamonadaceae</taxon>
        <taxon>Ottowia</taxon>
    </lineage>
</organism>
<name>A0A975H5K3_9BURK</name>
<dbReference type="Proteomes" id="UP000663903">
    <property type="component" value="Chromosome"/>
</dbReference>
<dbReference type="AlphaFoldDB" id="A0A975H5K3"/>
<evidence type="ECO:0000313" key="3">
    <source>
        <dbReference type="Proteomes" id="UP000663903"/>
    </source>
</evidence>
<dbReference type="RefSeq" id="WP_208011554.1">
    <property type="nucleotide sequence ID" value="NZ_CP071796.1"/>
</dbReference>
<feature type="region of interest" description="Disordered" evidence="1">
    <location>
        <begin position="391"/>
        <end position="413"/>
    </location>
</feature>
<reference evidence="2" key="1">
    <citation type="submission" date="2021-03" db="EMBL/GenBank/DDBJ databases">
        <title>Ottowia sp. 27C isolated from the cloaca of a Giant Asian pond turtle (Heosemys grandis).</title>
        <authorList>
            <person name="Spergser J."/>
            <person name="Busse H.-J."/>
        </authorList>
    </citation>
    <scope>NUCLEOTIDE SEQUENCE</scope>
    <source>
        <strain evidence="2">27C</strain>
    </source>
</reference>
<gene>
    <name evidence="2" type="ORF">J1M35_18485</name>
</gene>
<dbReference type="KEGG" id="otd:J1M35_18485"/>
<dbReference type="EMBL" id="CP071796">
    <property type="protein sequence ID" value="QTD47476.1"/>
    <property type="molecule type" value="Genomic_DNA"/>
</dbReference>
<protein>
    <submittedName>
        <fullName evidence="2">Uncharacterized protein</fullName>
    </submittedName>
</protein>
<sequence length="413" mass="45453">MKKTYLDVLLELPVDATLRDFLNSHGLPLPNGFVWEDTPETSRFLVEAIKVWPDITARDKLAANLTASVQLGDAGGKQAMFESAVADGAALAGLTLCSSDVHRSFWLYVHHRMVFDRACDINYWDHHSPQTQQYDLGLKRKPNGSDTALAALRHAISAFYKRELQCGDGSVAYLVERNPGVYLLSVHVKDMAMLRLEFEGAVLKRRVGNPNIHMVLQYAQATGVVRTLVKGGAKYQQMLVEAFAEHVLGVKANAHRIKTPTLDLSMLRTGFEAPAAFEDGFSLVQLKALTLLSPNGDLKIECTAMQASQQRSVHELLKEMLPGPLEGQWTVTAAQVNLYYPPEPGKTRARVVSIEVTSKGRLNLHKFDAKMQAQLESYLVSAGILQKGQTLSAQEMPPHADEIGSAPTPVIEG</sequence>
<evidence type="ECO:0000256" key="1">
    <source>
        <dbReference type="SAM" id="MobiDB-lite"/>
    </source>
</evidence>